<dbReference type="PROSITE" id="PS00061">
    <property type="entry name" value="ADH_SHORT"/>
    <property type="match status" value="1"/>
</dbReference>
<dbReference type="PANTHER" id="PTHR44169:SF6">
    <property type="entry name" value="NADPH-DEPENDENT 1-ACYLDIHYDROXYACETONE PHOSPHATE REDUCTASE"/>
    <property type="match status" value="1"/>
</dbReference>
<name>A0A2S6BQN3_9PEZI</name>
<organism evidence="5 6">
    <name type="scientific">Cercospora berteroae</name>
    <dbReference type="NCBI Taxonomy" id="357750"/>
    <lineage>
        <taxon>Eukaryota</taxon>
        <taxon>Fungi</taxon>
        <taxon>Dikarya</taxon>
        <taxon>Ascomycota</taxon>
        <taxon>Pezizomycotina</taxon>
        <taxon>Dothideomycetes</taxon>
        <taxon>Dothideomycetidae</taxon>
        <taxon>Mycosphaerellales</taxon>
        <taxon>Mycosphaerellaceae</taxon>
        <taxon>Cercospora</taxon>
    </lineage>
</organism>
<dbReference type="GO" id="GO:0019433">
    <property type="term" value="P:triglyceride catabolic process"/>
    <property type="evidence" value="ECO:0007669"/>
    <property type="project" value="TreeGrafter"/>
</dbReference>
<keyword evidence="2" id="KW-0521">NADP</keyword>
<dbReference type="InterPro" id="IPR036291">
    <property type="entry name" value="NAD(P)-bd_dom_sf"/>
</dbReference>
<dbReference type="GO" id="GO:0005811">
    <property type="term" value="C:lipid droplet"/>
    <property type="evidence" value="ECO:0007669"/>
    <property type="project" value="TreeGrafter"/>
</dbReference>
<dbReference type="Gene3D" id="3.40.50.720">
    <property type="entry name" value="NAD(P)-binding Rossmann-like Domain"/>
    <property type="match status" value="1"/>
</dbReference>
<dbReference type="GO" id="GO:0005783">
    <property type="term" value="C:endoplasmic reticulum"/>
    <property type="evidence" value="ECO:0007669"/>
    <property type="project" value="TreeGrafter"/>
</dbReference>
<evidence type="ECO:0000313" key="5">
    <source>
        <dbReference type="EMBL" id="PPJ49762.1"/>
    </source>
</evidence>
<evidence type="ECO:0008006" key="7">
    <source>
        <dbReference type="Google" id="ProtNLM"/>
    </source>
</evidence>
<dbReference type="SUPFAM" id="SSF51735">
    <property type="entry name" value="NAD(P)-binding Rossmann-fold domains"/>
    <property type="match status" value="1"/>
</dbReference>
<proteinExistence type="inferred from homology"/>
<dbReference type="AlphaFoldDB" id="A0A2S6BQN3"/>
<evidence type="ECO:0000256" key="1">
    <source>
        <dbReference type="ARBA" id="ARBA00006484"/>
    </source>
</evidence>
<accession>A0A2S6BQN3</accession>
<dbReference type="OrthoDB" id="2102561at2759"/>
<dbReference type="GO" id="GO:0006654">
    <property type="term" value="P:phosphatidic acid biosynthetic process"/>
    <property type="evidence" value="ECO:0007669"/>
    <property type="project" value="TreeGrafter"/>
</dbReference>
<dbReference type="InterPro" id="IPR002347">
    <property type="entry name" value="SDR_fam"/>
</dbReference>
<comment type="similarity">
    <text evidence="1 4">Belongs to the short-chain dehydrogenases/reductases (SDR) family.</text>
</comment>
<comment type="caution">
    <text evidence="5">The sequence shown here is derived from an EMBL/GenBank/DDBJ whole genome shotgun (WGS) entry which is preliminary data.</text>
</comment>
<sequence>MSSSKRSILVTGCTKGSAGHALALEFASRGLRVFATARSLSSLEGLQEHGIETLTLDVSKSGSIAALKKEIATRTGGKLDILFNNAGSLYEAPAVEQDPSRVRQMFESNVFGVMEMISTFTPLLLAAKAGSSLPPTIVNTASIVAFLPYVFASAYAASKAAIAAYSNTLRLEVAPLGIKVVTLYMGVVSTNIFSADSVQFGPESWYIEAEAGVKKRNQNNTASGMKIDQFAKAVAGEIVSNPALGKGEWIWKGAKANLVWFLNALGYRKIFDGTMEGDIGFTREVKQTVAKRGEASLSKQG</sequence>
<dbReference type="PANTHER" id="PTHR44169">
    <property type="entry name" value="NADPH-DEPENDENT 1-ACYLDIHYDROXYACETONE PHOSPHATE REDUCTASE"/>
    <property type="match status" value="1"/>
</dbReference>
<dbReference type="EMBL" id="PNEN01001799">
    <property type="protein sequence ID" value="PPJ49762.1"/>
    <property type="molecule type" value="Genomic_DNA"/>
</dbReference>
<evidence type="ECO:0000256" key="2">
    <source>
        <dbReference type="ARBA" id="ARBA00022857"/>
    </source>
</evidence>
<evidence type="ECO:0000256" key="4">
    <source>
        <dbReference type="RuleBase" id="RU000363"/>
    </source>
</evidence>
<gene>
    <name evidence="5" type="ORF">CBER1_02852</name>
</gene>
<keyword evidence="6" id="KW-1185">Reference proteome</keyword>
<dbReference type="PRINTS" id="PR00081">
    <property type="entry name" value="GDHRDH"/>
</dbReference>
<dbReference type="GO" id="GO:0004806">
    <property type="term" value="F:triacylglycerol lipase activity"/>
    <property type="evidence" value="ECO:0007669"/>
    <property type="project" value="TreeGrafter"/>
</dbReference>
<dbReference type="InterPro" id="IPR020904">
    <property type="entry name" value="Sc_DH/Rdtase_CS"/>
</dbReference>
<evidence type="ECO:0000313" key="6">
    <source>
        <dbReference type="Proteomes" id="UP000237631"/>
    </source>
</evidence>
<dbReference type="Proteomes" id="UP000237631">
    <property type="component" value="Unassembled WGS sequence"/>
</dbReference>
<dbReference type="PRINTS" id="PR00080">
    <property type="entry name" value="SDRFAMILY"/>
</dbReference>
<keyword evidence="3" id="KW-0560">Oxidoreductase</keyword>
<evidence type="ECO:0000256" key="3">
    <source>
        <dbReference type="ARBA" id="ARBA00023002"/>
    </source>
</evidence>
<protein>
    <recommendedName>
        <fullName evidence="7">NADPH-dependent 1-acyldihydroxyacetone phosphate reductase</fullName>
    </recommendedName>
</protein>
<reference evidence="6" key="1">
    <citation type="journal article" date="2017" name="bioRxiv">
        <title>Conservation of a gene cluster reveals novel cercosporin biosynthetic mechanisms and extends production to the genus Colletotrichum.</title>
        <authorList>
            <person name="de Jonge R."/>
            <person name="Ebert M.K."/>
            <person name="Huitt-Roehl C.R."/>
            <person name="Pal P."/>
            <person name="Suttle J.C."/>
            <person name="Spanner R.E."/>
            <person name="Neubauer J.D."/>
            <person name="Jurick W.M.II."/>
            <person name="Stott K.A."/>
            <person name="Secor G.A."/>
            <person name="Thomma B.P.H.J."/>
            <person name="Van de Peer Y."/>
            <person name="Townsend C.A."/>
            <person name="Bolton M.D."/>
        </authorList>
    </citation>
    <scope>NUCLEOTIDE SEQUENCE [LARGE SCALE GENOMIC DNA]</scope>
    <source>
        <strain evidence="6">CBS538.71</strain>
    </source>
</reference>
<dbReference type="Pfam" id="PF00106">
    <property type="entry name" value="adh_short"/>
    <property type="match status" value="1"/>
</dbReference>
<dbReference type="GO" id="GO:0000140">
    <property type="term" value="F:acylglycerone-phosphate reductase (NADP+) activity"/>
    <property type="evidence" value="ECO:0007669"/>
    <property type="project" value="TreeGrafter"/>
</dbReference>
<dbReference type="STRING" id="357750.A0A2S6BQN3"/>